<evidence type="ECO:0000256" key="4">
    <source>
        <dbReference type="ARBA" id="ARBA00023008"/>
    </source>
</evidence>
<evidence type="ECO:0000259" key="6">
    <source>
        <dbReference type="Pfam" id="PF07731"/>
    </source>
</evidence>
<evidence type="ECO:0000256" key="2">
    <source>
        <dbReference type="ARBA" id="ARBA00022723"/>
    </source>
</evidence>
<comment type="similarity">
    <text evidence="1">Belongs to the multicopper oxidase family.</text>
</comment>
<dbReference type="PROSITE" id="PS00080">
    <property type="entry name" value="MULTICOPPER_OXIDASE2"/>
    <property type="match status" value="1"/>
</dbReference>
<feature type="chain" id="PRO_5034233727" evidence="5">
    <location>
        <begin position="20"/>
        <end position="359"/>
    </location>
</feature>
<dbReference type="PROSITE" id="PS00079">
    <property type="entry name" value="MULTICOPPER_OXIDASE1"/>
    <property type="match status" value="1"/>
</dbReference>
<feature type="signal peptide" evidence="5">
    <location>
        <begin position="1"/>
        <end position="19"/>
    </location>
</feature>
<dbReference type="GO" id="GO:0005886">
    <property type="term" value="C:plasma membrane"/>
    <property type="evidence" value="ECO:0007669"/>
    <property type="project" value="TreeGrafter"/>
</dbReference>
<dbReference type="InterPro" id="IPR011707">
    <property type="entry name" value="Cu-oxidase-like_N"/>
</dbReference>
<dbReference type="GO" id="GO:0005507">
    <property type="term" value="F:copper ion binding"/>
    <property type="evidence" value="ECO:0007669"/>
    <property type="project" value="InterPro"/>
</dbReference>
<dbReference type="InterPro" id="IPR008972">
    <property type="entry name" value="Cupredoxin"/>
</dbReference>
<dbReference type="PANTHER" id="PTHR11709:SF504">
    <property type="entry name" value="PLASTOCYANIN-LIKE DOMAIN-CONTAINING PROTEIN"/>
    <property type="match status" value="1"/>
</dbReference>
<protein>
    <submittedName>
        <fullName evidence="8">Uncharacterized protein</fullName>
    </submittedName>
</protein>
<organism evidence="8 9">
    <name type="scientific">Umbelopsis vinacea</name>
    <dbReference type="NCBI Taxonomy" id="44442"/>
    <lineage>
        <taxon>Eukaryota</taxon>
        <taxon>Fungi</taxon>
        <taxon>Fungi incertae sedis</taxon>
        <taxon>Mucoromycota</taxon>
        <taxon>Mucoromycotina</taxon>
        <taxon>Umbelopsidomycetes</taxon>
        <taxon>Umbelopsidales</taxon>
        <taxon>Umbelopsidaceae</taxon>
        <taxon>Umbelopsis</taxon>
    </lineage>
</organism>
<dbReference type="EMBL" id="JAEPRA010000014">
    <property type="protein sequence ID" value="KAG2175927.1"/>
    <property type="molecule type" value="Genomic_DNA"/>
</dbReference>
<keyword evidence="4" id="KW-0186">Copper</keyword>
<dbReference type="GO" id="GO:0006826">
    <property type="term" value="P:iron ion transport"/>
    <property type="evidence" value="ECO:0007669"/>
    <property type="project" value="TreeGrafter"/>
</dbReference>
<keyword evidence="3" id="KW-0560">Oxidoreductase</keyword>
<accession>A0A8H7UBY0</accession>
<dbReference type="InterPro" id="IPR045087">
    <property type="entry name" value="Cu-oxidase_fam"/>
</dbReference>
<evidence type="ECO:0000256" key="5">
    <source>
        <dbReference type="SAM" id="SignalP"/>
    </source>
</evidence>
<sequence>MLAYYYALYFLLFFSRVEGLVRQYYIAAVEVDWDYAPAHFDKYNDKPLADTIAANFTIRTKDRIGSTYRKAVYKRYTDDTFSNVITSDPSFGFLGPIIRGEMGDQIRINFYNNASKPFNLHPYPSKGKSDIKTSDPVQPGDQYVYVWDVPTVSDAAIGNFSSTLWTYQSLVDPQHDLQTGLIGPLVIYKKGMLMDDYLSRPESIDREIFTIMMITDENISQYISESAKAANIPDQRLKELLKDNDFMESNRMYHVNGFVFNNNPGIHLPLGSKVRWYVIAFGLNEKDHHTAHWHGGTLLKGGHRVDVVDLPPSTFEVLDMVPDNPGQWLFHCHVANHLLNGMSAFYQVDEPETGNSEGG</sequence>
<evidence type="ECO:0000313" key="8">
    <source>
        <dbReference type="EMBL" id="KAG2175927.1"/>
    </source>
</evidence>
<dbReference type="GO" id="GO:0016491">
    <property type="term" value="F:oxidoreductase activity"/>
    <property type="evidence" value="ECO:0007669"/>
    <property type="project" value="UniProtKB-KW"/>
</dbReference>
<evidence type="ECO:0000256" key="3">
    <source>
        <dbReference type="ARBA" id="ARBA00023002"/>
    </source>
</evidence>
<dbReference type="Pfam" id="PF07731">
    <property type="entry name" value="Cu-oxidase_2"/>
    <property type="match status" value="1"/>
</dbReference>
<dbReference type="InterPro" id="IPR033138">
    <property type="entry name" value="Cu_oxidase_CS"/>
</dbReference>
<dbReference type="Proteomes" id="UP000612746">
    <property type="component" value="Unassembled WGS sequence"/>
</dbReference>
<evidence type="ECO:0000259" key="7">
    <source>
        <dbReference type="Pfam" id="PF07732"/>
    </source>
</evidence>
<feature type="domain" description="Plastocyanin-like" evidence="6">
    <location>
        <begin position="252"/>
        <end position="350"/>
    </location>
</feature>
<reference evidence="8" key="1">
    <citation type="submission" date="2020-12" db="EMBL/GenBank/DDBJ databases">
        <title>Metabolic potential, ecology and presence of endohyphal bacteria is reflected in genomic diversity of Mucoromycotina.</title>
        <authorList>
            <person name="Muszewska A."/>
            <person name="Okrasinska A."/>
            <person name="Steczkiewicz K."/>
            <person name="Drgas O."/>
            <person name="Orlowska M."/>
            <person name="Perlinska-Lenart U."/>
            <person name="Aleksandrzak-Piekarczyk T."/>
            <person name="Szatraj K."/>
            <person name="Zielenkiewicz U."/>
            <person name="Pilsyk S."/>
            <person name="Malc E."/>
            <person name="Mieczkowski P."/>
            <person name="Kruszewska J.S."/>
            <person name="Biernat P."/>
            <person name="Pawlowska J."/>
        </authorList>
    </citation>
    <scope>NUCLEOTIDE SEQUENCE</scope>
    <source>
        <strain evidence="8">WA0000051536</strain>
    </source>
</reference>
<keyword evidence="2" id="KW-0479">Metal-binding</keyword>
<feature type="domain" description="Plastocyanin-like" evidence="7">
    <location>
        <begin position="93"/>
        <end position="190"/>
    </location>
</feature>
<dbReference type="PANTHER" id="PTHR11709">
    <property type="entry name" value="MULTI-COPPER OXIDASE"/>
    <property type="match status" value="1"/>
</dbReference>
<comment type="caution">
    <text evidence="8">The sequence shown here is derived from an EMBL/GenBank/DDBJ whole genome shotgun (WGS) entry which is preliminary data.</text>
</comment>
<dbReference type="AlphaFoldDB" id="A0A8H7UBY0"/>
<evidence type="ECO:0000256" key="1">
    <source>
        <dbReference type="ARBA" id="ARBA00010609"/>
    </source>
</evidence>
<dbReference type="InterPro" id="IPR002355">
    <property type="entry name" value="Cu_oxidase_Cu_BS"/>
</dbReference>
<dbReference type="Gene3D" id="2.60.40.420">
    <property type="entry name" value="Cupredoxins - blue copper proteins"/>
    <property type="match status" value="1"/>
</dbReference>
<keyword evidence="5" id="KW-0732">Signal</keyword>
<name>A0A8H7UBY0_9FUNG</name>
<proteinExistence type="inferred from homology"/>
<dbReference type="SUPFAM" id="SSF49503">
    <property type="entry name" value="Cupredoxins"/>
    <property type="match status" value="2"/>
</dbReference>
<dbReference type="OrthoDB" id="2121828at2759"/>
<keyword evidence="9" id="KW-1185">Reference proteome</keyword>
<evidence type="ECO:0000313" key="9">
    <source>
        <dbReference type="Proteomes" id="UP000612746"/>
    </source>
</evidence>
<dbReference type="Pfam" id="PF07732">
    <property type="entry name" value="Cu-oxidase_3"/>
    <property type="match status" value="1"/>
</dbReference>
<gene>
    <name evidence="8" type="ORF">INT44_000405</name>
</gene>
<dbReference type="InterPro" id="IPR011706">
    <property type="entry name" value="Cu-oxidase_C"/>
</dbReference>